<feature type="compositionally biased region" description="Basic and acidic residues" evidence="1">
    <location>
        <begin position="424"/>
        <end position="440"/>
    </location>
</feature>
<feature type="region of interest" description="Disordered" evidence="1">
    <location>
        <begin position="2730"/>
        <end position="2751"/>
    </location>
</feature>
<feature type="compositionally biased region" description="Low complexity" evidence="1">
    <location>
        <begin position="718"/>
        <end position="746"/>
    </location>
</feature>
<feature type="compositionally biased region" description="Basic and acidic residues" evidence="1">
    <location>
        <begin position="676"/>
        <end position="694"/>
    </location>
</feature>
<feature type="region of interest" description="Disordered" evidence="1">
    <location>
        <begin position="2480"/>
        <end position="2508"/>
    </location>
</feature>
<feature type="compositionally biased region" description="Basic and acidic residues" evidence="1">
    <location>
        <begin position="285"/>
        <end position="295"/>
    </location>
</feature>
<feature type="compositionally biased region" description="Basic and acidic residues" evidence="1">
    <location>
        <begin position="2031"/>
        <end position="2046"/>
    </location>
</feature>
<dbReference type="PANTHER" id="PTHR24099:SF7">
    <property type="entry name" value="CARDIOMYOPATHY-ASSOCIATED PROTEIN 5"/>
    <property type="match status" value="1"/>
</dbReference>
<feature type="region of interest" description="Disordered" evidence="1">
    <location>
        <begin position="393"/>
        <end position="493"/>
    </location>
</feature>
<keyword evidence="2" id="KW-1185">Reference proteome</keyword>
<feature type="compositionally biased region" description="Pro residues" evidence="1">
    <location>
        <begin position="1547"/>
        <end position="1558"/>
    </location>
</feature>
<name>A0ABM0IMW3_ECHTE</name>
<feature type="compositionally biased region" description="Basic residues" evidence="1">
    <location>
        <begin position="99"/>
        <end position="122"/>
    </location>
</feature>
<feature type="compositionally biased region" description="Low complexity" evidence="1">
    <location>
        <begin position="755"/>
        <end position="768"/>
    </location>
</feature>
<feature type="compositionally biased region" description="Polar residues" evidence="1">
    <location>
        <begin position="2018"/>
        <end position="2029"/>
    </location>
</feature>
<feature type="region of interest" description="Disordered" evidence="1">
    <location>
        <begin position="2113"/>
        <end position="2246"/>
    </location>
</feature>
<dbReference type="InterPro" id="IPR050617">
    <property type="entry name" value="E3_ligase_FN3/SPRY"/>
</dbReference>
<feature type="region of interest" description="Disordered" evidence="1">
    <location>
        <begin position="510"/>
        <end position="962"/>
    </location>
</feature>
<feature type="region of interest" description="Disordered" evidence="1">
    <location>
        <begin position="1368"/>
        <end position="1613"/>
    </location>
</feature>
<dbReference type="Proteomes" id="UP000694863">
    <property type="component" value="Unplaced"/>
</dbReference>
<feature type="compositionally biased region" description="Polar residues" evidence="1">
    <location>
        <begin position="321"/>
        <end position="332"/>
    </location>
</feature>
<feature type="compositionally biased region" description="Polar residues" evidence="1">
    <location>
        <begin position="1520"/>
        <end position="1539"/>
    </location>
</feature>
<feature type="compositionally biased region" description="Polar residues" evidence="1">
    <location>
        <begin position="2136"/>
        <end position="2155"/>
    </location>
</feature>
<feature type="compositionally biased region" description="Polar residues" evidence="1">
    <location>
        <begin position="1403"/>
        <end position="1418"/>
    </location>
</feature>
<feature type="region of interest" description="Disordered" evidence="1">
    <location>
        <begin position="2680"/>
        <end position="2709"/>
    </location>
</feature>
<feature type="compositionally biased region" description="Basic and acidic residues" evidence="1">
    <location>
        <begin position="1728"/>
        <end position="1741"/>
    </location>
</feature>
<feature type="region of interest" description="Disordered" evidence="1">
    <location>
        <begin position="1032"/>
        <end position="1222"/>
    </location>
</feature>
<feature type="region of interest" description="Disordered" evidence="1">
    <location>
        <begin position="1933"/>
        <end position="2046"/>
    </location>
</feature>
<dbReference type="RefSeq" id="XP_004703718.3">
    <property type="nucleotide sequence ID" value="XM_004703661.3"/>
</dbReference>
<feature type="compositionally biased region" description="Basic and acidic residues" evidence="1">
    <location>
        <begin position="2188"/>
        <end position="2238"/>
    </location>
</feature>
<feature type="compositionally biased region" description="Polar residues" evidence="1">
    <location>
        <begin position="1208"/>
        <end position="1222"/>
    </location>
</feature>
<feature type="compositionally biased region" description="Acidic residues" evidence="1">
    <location>
        <begin position="1"/>
        <end position="16"/>
    </location>
</feature>
<feature type="region of interest" description="Disordered" evidence="1">
    <location>
        <begin position="1626"/>
        <end position="1909"/>
    </location>
</feature>
<feature type="compositionally biased region" description="Polar residues" evidence="1">
    <location>
        <begin position="773"/>
        <end position="782"/>
    </location>
</feature>
<feature type="compositionally biased region" description="Basic and acidic residues" evidence="1">
    <location>
        <begin position="2267"/>
        <end position="2288"/>
    </location>
</feature>
<feature type="region of interest" description="Disordered" evidence="1">
    <location>
        <begin position="1"/>
        <end position="174"/>
    </location>
</feature>
<feature type="region of interest" description="Disordered" evidence="1">
    <location>
        <begin position="2875"/>
        <end position="2896"/>
    </location>
</feature>
<accession>A0ABM0IMW3</accession>
<feature type="compositionally biased region" description="Basic and acidic residues" evidence="1">
    <location>
        <begin position="2170"/>
        <end position="2180"/>
    </location>
</feature>
<feature type="compositionally biased region" description="Low complexity" evidence="1">
    <location>
        <begin position="1305"/>
        <end position="1319"/>
    </location>
</feature>
<feature type="compositionally biased region" description="Polar residues" evidence="1">
    <location>
        <begin position="1673"/>
        <end position="1682"/>
    </location>
</feature>
<dbReference type="PANTHER" id="PTHR24099">
    <property type="entry name" value="E3 UBIQUITIN-PROTEIN LIGASE TRIM36-RELATED"/>
    <property type="match status" value="1"/>
</dbReference>
<gene>
    <name evidence="3" type="primary">CMYA5</name>
</gene>
<evidence type="ECO:0000256" key="1">
    <source>
        <dbReference type="SAM" id="MobiDB-lite"/>
    </source>
</evidence>
<dbReference type="GeneID" id="101647841"/>
<evidence type="ECO:0000313" key="3">
    <source>
        <dbReference type="RefSeq" id="XP_004703718.3"/>
    </source>
</evidence>
<feature type="compositionally biased region" description="Basic and acidic residues" evidence="1">
    <location>
        <begin position="1105"/>
        <end position="1115"/>
    </location>
</feature>
<feature type="compositionally biased region" description="Polar residues" evidence="1">
    <location>
        <begin position="886"/>
        <end position="896"/>
    </location>
</feature>
<feature type="compositionally biased region" description="Basic and acidic residues" evidence="1">
    <location>
        <begin position="1765"/>
        <end position="1790"/>
    </location>
</feature>
<feature type="compositionally biased region" description="Polar residues" evidence="1">
    <location>
        <begin position="1704"/>
        <end position="1726"/>
    </location>
</feature>
<protein>
    <submittedName>
        <fullName evidence="3">Cardiomyopathy-associated protein 5</fullName>
    </submittedName>
</protein>
<feature type="compositionally biased region" description="Basic and acidic residues" evidence="1">
    <location>
        <begin position="1604"/>
        <end position="1613"/>
    </location>
</feature>
<feature type="compositionally biased region" description="Basic and acidic residues" evidence="1">
    <location>
        <begin position="17"/>
        <end position="31"/>
    </location>
</feature>
<feature type="region of interest" description="Disordered" evidence="1">
    <location>
        <begin position="256"/>
        <end position="352"/>
    </location>
</feature>
<dbReference type="Gene3D" id="3.30.160.60">
    <property type="entry name" value="Classic Zinc Finger"/>
    <property type="match status" value="1"/>
</dbReference>
<feature type="compositionally biased region" description="Polar residues" evidence="1">
    <location>
        <begin position="343"/>
        <end position="352"/>
    </location>
</feature>
<feature type="region of interest" description="Disordered" evidence="1">
    <location>
        <begin position="2261"/>
        <end position="2302"/>
    </location>
</feature>
<sequence>MEDESEAEDDETEEEPDARLSDQDEEGKIKQECLISDPSFSMVTTQWEDSGITWETNSSRSSTPWNLEESQTSGVCSLEGSTVSSPPGNVSFIVDEVKKSRRRTQKSKHGSPSLRRKGKKKRPSLESQDVPANKKDGPLISENQVPNTEQEKPSVGMHDKTRTKKTASNTPPITGAIYKEHKPLVLKPVYIGTVEYKIKMFNSVKEELIPLQFYGTLPKGYVIKEIHYRKGKDASISLEPDLGNPDSNAVSKTGKFLTESTEEKELVPPWRGALSRGSTTAGSSPEDHKKVHVDSPLHVASAAKRTIPSFSRIDEAEQEIRSPSSRPISQQAGDEAKTHEIESSSPISDTSATVSLETVQEDFKLDSQVTINSEKEASIAPSLVDKVMQEEVYPSEHSISLEAERDSPETGPPGLVASFQEGLGIEKEQPDLTSLEREEPAFEQATFPPGIQEDTEENLSEPVSSLPHPLVPAEPERELGTALPGTASPEPEDWNSVEEEIIELDYPESPFLSEQSFPPRLAPEVGQEEEEPLLPLGTTSVVLSEEERGENESVSTDSAFASEYSLPPDLNQEPARTDVDIELVSPSPVQGAAEGAVLSDAGPGDWEPSFSVEASVSEPSLTPPATERSSAWQSPPSPRAPSEQMALPGAAASEGEDPTTEPRVAPDDDSAPAPKEPQKKAIDRESAFKSKGLAEHMILSEEEEAHTGSHFPEGAPGSEQSLSTSTTEATSECQSPLPAATPSEHVVPSEEETVETSASTTASEFSVSPHATEASQKGNNVYGSPLSLKGAGPPMNLPEEQEDIGPFSPDSAFASEFSFSPDATLEAEKREFARDSPIYLTSPSDHTTLSDEETEETGLFSPDSASQVSIPPYRVPETKGSEAESDSSLTTVSALGTSHFPEADEEEFGSTASTPVPDLLTLSPDGTDAPSPVLSAPEGVRQPPLVNRAEKAEMEPEAQTTSTSVSEYLILAQNQKIQATLVPESEDLMPPLPPNALEKREIQTRAPATTAPVSLSVQSPIVKEEDKTVLCAPGSPDSVHAIQKEQEPKASVIPKALSEQMAWSKVSKEETVPSSQAVTEHSKGLEPRAPTVPESQTEPPAVPELVHEPKKDAKLHVAPSATSEPEPWMASKNEPEVIKARSPLKEASLSGPEVSSAVKTDIKHGSQTTATPGVPRVSLSGVEKEVGHDPPALAFSASPEEMKREVGSGTSEITPVTPPDSSLVTAEKEEIPSASPLSTPVEQPVLTKVGKGEFEIGLPPSVTSIDKRSIAKEEANVAAEGASSPTEATAPKWWSEAEKGIQFDSPPSVSSLSEHSVSPKGEREEVKPELPITKIAPSVQSEVSKEAQVEKDPALPFSTVLTAEQVTVAQKQNSASSSEKPGPELLLPPKLGGDIKEKETEVPSLQSVSPASKQTVPTERTEEIPGSSPSLDNLVPEDSIPTSAVMPEISKTSSGLEEESQSQESKPVSLKGVSLGSKEASTSLLEGEQLGKRQPPPTTLKGLSEEVNSSTNYEKEGQQELGTSPSPETSASQRTGNKVKQSEETGPEPPSLAEPPKSPSADLLEEQRKPGKTLLSEKAVKLPEVSDTFADKQALGSKQLSSLKENEPLEESKSLVATELTAVKETKMTEPLVPPMDANRVLEKPERGLASQEEEQILGSGQQRGPSGLSDLMTGQLTPTLSRQEHPSQVRKQVLPPAAAESHSALQAPTSTPERSSVNVETQSTKAYHVEESKLTQEAKSRIPAGNVERNLAEGKQGHSPVESESLRLEKASTEFSRPSKENSQEEIKLPSESIFQKPVSGLSMGPVESETISSSTKAAHFLAADLKPPPSVEKEAQMTTSLVPGEKPLEKSKVVPSEVADAAAPAAKTTTQRKPLSTIPAPEAPRPTEVSEETQRLPELPKAAEPVLPEEKGKKGILSLKSWMSNLFFGSSTSENEVAQKEDTEVQPNQPAEKAEPATEPEGAILATPDGFRANENLVGHPLAEANLKITEQSRASLEKSREGQEFKAKPPFLPTVESQQLTSNAEASSEDHGKKEALDAVEKIDINPEVTSAGGEEHLGMQPCYFTDENSVLREAKHVVALQVTESKRAQKPAISPPSTWKVSILKEELRSDPKENSLFSFSAVDKTSPPPTSASSNFTSINITQDPETSASIILPVEESKGSLSDVGKDRHKEERPTSLSLNISEEKTKLDSVHSTEENDNLETRSHPLAEKEALAEKQGKLAPSELKDNDELQKPPVTFDSRPITGEVLKAAALPQVCGNEGHQERSKMITGSEEERGERERCSPVFAGETKQQEIQSPVNVARSMLEESDLSLGRCLGEATKTHTSVKPKPPIFVSKHHLEAEEEGHRKEPRSESSNYTQFIMNASTTNTDQTALTKEIARDPEDTYAQEEFTVTSKPTGLSEDQKSAFNIISEGCEILNIHASAFIPSVDQEEREHVPAMLEYLEEKALLNTKPFHDDSEPIAQQDVLQSHLEESGGKVTALKEHKTKEASKPEEEISTDSRNDDLTLIQSSIPSEEDYFEKYTLIDYNISPAPEKQKFPQKLHFEEEFTPEVSEETLSFPERPRESALEHEYDLVKLDESFYGPEKDQSKLSHSETPTSLVIQKSPDRDEAKGRPIDVDSRAPGMPLFEAEEAVLSRSQAFLDTVKLINPEHLEEAPALAFSYKDLYKEAVGEKQREGETLSEDDSVNSEASFPSRHSDTDDGTGIYFEKYILKDDILHDTSVTQKDPGQGLGEKPVGEDDSCQPVAAEGEIWGRFGTVLERNQEEAQQAVCREGGTVGRVETLDDVGIQRQVPVREEVNVVTQKISYAVPFEDTHNVLERVDETSSEGNAAGGATPEANLNVPVQVSFPEEEFASGATYIQETLQEEPEMVSPEPREHRLRNSPVQDDYGFAESLSYEVVTEDLFSDELCSDSTPEAGLARGEQSFEPISESEFVREEEQTASATQREMGREKTEQELSSSEVATEKAQKEPQKAQIDSYCYTCKSPISSTDKMLGTHKDHEVSTLDTAIGAVKVQLAEFLENLQEKSLRIEAFVSEIETFFNTIEENCSKNEKRLEEQNEEMMKKVLAQYDEKAQSFEEVKKKKMEFLHDQMVHFLQSMDTAKDTLETIVREAEELDEAVFLSSFEEINERLLSAMASTASLENIPAAFSRFEHYEDSAAGSDPRLKQVAVPQPPRLEPQEPNSATSTTIAVYWSVNKEDIIDSFQVYCMEEPQEGQEVNGRW</sequence>
<proteinExistence type="predicted"/>
<feature type="region of interest" description="Disordered" evidence="1">
    <location>
        <begin position="2591"/>
        <end position="2631"/>
    </location>
</feature>
<evidence type="ECO:0000313" key="2">
    <source>
        <dbReference type="Proteomes" id="UP000694863"/>
    </source>
</evidence>
<reference evidence="3" key="1">
    <citation type="submission" date="2025-08" db="UniProtKB">
        <authorList>
            <consortium name="RefSeq"/>
        </authorList>
    </citation>
    <scope>IDENTIFICATION</scope>
</reference>
<feature type="compositionally biased region" description="Basic and acidic residues" evidence="1">
    <location>
        <begin position="1998"/>
        <end position="2010"/>
    </location>
</feature>
<feature type="region of interest" description="Disordered" evidence="1">
    <location>
        <begin position="2918"/>
        <end position="2981"/>
    </location>
</feature>
<feature type="region of interest" description="Disordered" evidence="1">
    <location>
        <begin position="1274"/>
        <end position="1356"/>
    </location>
</feature>
<dbReference type="SUPFAM" id="SSF57845">
    <property type="entry name" value="B-box zinc-binding domain"/>
    <property type="match status" value="1"/>
</dbReference>
<feature type="compositionally biased region" description="Basic and acidic residues" evidence="1">
    <location>
        <begin position="2613"/>
        <end position="2628"/>
    </location>
</feature>
<feature type="compositionally biased region" description="Basic and acidic residues" evidence="1">
    <location>
        <begin position="149"/>
        <end position="160"/>
    </location>
</feature>
<feature type="compositionally biased region" description="Polar residues" evidence="1">
    <location>
        <begin position="38"/>
        <end position="88"/>
    </location>
</feature>
<feature type="compositionally biased region" description="Basic and acidic residues" evidence="1">
    <location>
        <begin position="2591"/>
        <end position="2601"/>
    </location>
</feature>
<organism evidence="2 3">
    <name type="scientific">Echinops telfairi</name>
    <name type="common">Lesser hedgehog tenrec</name>
    <dbReference type="NCBI Taxonomy" id="9371"/>
    <lineage>
        <taxon>Eukaryota</taxon>
        <taxon>Metazoa</taxon>
        <taxon>Chordata</taxon>
        <taxon>Craniata</taxon>
        <taxon>Vertebrata</taxon>
        <taxon>Euteleostomi</taxon>
        <taxon>Mammalia</taxon>
        <taxon>Eutheria</taxon>
        <taxon>Afrotheria</taxon>
        <taxon>Tenrecidae</taxon>
        <taxon>Tenrecinae</taxon>
        <taxon>Echinops</taxon>
    </lineage>
</organism>
<feature type="compositionally biased region" description="Low complexity" evidence="1">
    <location>
        <begin position="1376"/>
        <end position="1392"/>
    </location>
</feature>
<feature type="compositionally biased region" description="Basic and acidic residues" evidence="1">
    <location>
        <begin position="1343"/>
        <end position="1353"/>
    </location>
</feature>